<dbReference type="HOGENOM" id="CLU_051530_1_0_1"/>
<sequence>MPPAVSQSDTSGSENTISISTSFNPTSYPARPDLIFSTSDMVIFYAHSQVLRCFPSEAFGKVLWGQNEDHTSMTGSDVIHQISDSSAVFNVILHALYGTSPARNSPSFEILAAAVCRMQFYGINPKDVITTLTPLYHLLLSYAPLFPLDLYSLAGHYGLESLAVATSSHLLSYPILSVSDEMAERMGPIYLKRLFCLHFSRINALKQTLLTAPYPHPPTKECTFTQQKALTRAWALASAYLAWDARPGKR</sequence>
<dbReference type="OrthoDB" id="3265815at2759"/>
<dbReference type="STRING" id="597362.K5XQW8"/>
<dbReference type="RefSeq" id="XP_007332204.1">
    <property type="nucleotide sequence ID" value="XM_007332142.1"/>
</dbReference>
<evidence type="ECO:0000313" key="2">
    <source>
        <dbReference type="Proteomes" id="UP000008493"/>
    </source>
</evidence>
<keyword evidence="2" id="KW-1185">Reference proteome</keyword>
<dbReference type="InParanoid" id="K5XQW8"/>
<gene>
    <name evidence="1" type="ORF">AGABI1DRAFT_77642</name>
</gene>
<proteinExistence type="predicted"/>
<name>K5XQW8_AGABU</name>
<dbReference type="KEGG" id="abp:AGABI1DRAFT77642"/>
<evidence type="ECO:0000313" key="1">
    <source>
        <dbReference type="EMBL" id="EKM77220.1"/>
    </source>
</evidence>
<dbReference type="AlphaFoldDB" id="K5XQW8"/>
<dbReference type="OMA" id="PPTKECT"/>
<reference evidence="2" key="1">
    <citation type="journal article" date="2012" name="Proc. Natl. Acad. Sci. U.S.A.">
        <title>Genome sequence of the button mushroom Agaricus bisporus reveals mechanisms governing adaptation to a humic-rich ecological niche.</title>
        <authorList>
            <person name="Morin E."/>
            <person name="Kohler A."/>
            <person name="Baker A.R."/>
            <person name="Foulongne-Oriol M."/>
            <person name="Lombard V."/>
            <person name="Nagy L.G."/>
            <person name="Ohm R.A."/>
            <person name="Patyshakuliyeva A."/>
            <person name="Brun A."/>
            <person name="Aerts A.L."/>
            <person name="Bailey A.M."/>
            <person name="Billette C."/>
            <person name="Coutinho P.M."/>
            <person name="Deakin G."/>
            <person name="Doddapaneni H."/>
            <person name="Floudas D."/>
            <person name="Grimwood J."/>
            <person name="Hilden K."/>
            <person name="Kuees U."/>
            <person name="LaButti K.M."/>
            <person name="Lapidus A."/>
            <person name="Lindquist E.A."/>
            <person name="Lucas S.M."/>
            <person name="Murat C."/>
            <person name="Riley R.W."/>
            <person name="Salamov A.A."/>
            <person name="Schmutz J."/>
            <person name="Subramanian V."/>
            <person name="Woesten H.A.B."/>
            <person name="Xu J."/>
            <person name="Eastwood D.C."/>
            <person name="Foster G.D."/>
            <person name="Sonnenberg A.S."/>
            <person name="Cullen D."/>
            <person name="de Vries R.P."/>
            <person name="Lundell T."/>
            <person name="Hibbett D.S."/>
            <person name="Henrissat B."/>
            <person name="Burton K.S."/>
            <person name="Kerrigan R.W."/>
            <person name="Challen M.P."/>
            <person name="Grigoriev I.V."/>
            <person name="Martin F."/>
        </authorList>
    </citation>
    <scope>NUCLEOTIDE SEQUENCE [LARGE SCALE GENOMIC DNA]</scope>
    <source>
        <strain evidence="2">JB137-S8 / ATCC MYA-4627 / FGSC 10392</strain>
    </source>
</reference>
<accession>K5XQW8</accession>
<dbReference type="EMBL" id="JH971397">
    <property type="protein sequence ID" value="EKM77220.1"/>
    <property type="molecule type" value="Genomic_DNA"/>
</dbReference>
<evidence type="ECO:0008006" key="3">
    <source>
        <dbReference type="Google" id="ProtNLM"/>
    </source>
</evidence>
<dbReference type="Proteomes" id="UP000008493">
    <property type="component" value="Unassembled WGS sequence"/>
</dbReference>
<dbReference type="GeneID" id="18831437"/>
<dbReference type="eggNOG" id="KOG0519">
    <property type="taxonomic scope" value="Eukaryota"/>
</dbReference>
<organism evidence="1 2">
    <name type="scientific">Agaricus bisporus var. burnettii (strain JB137-S8 / ATCC MYA-4627 / FGSC 10392)</name>
    <name type="common">White button mushroom</name>
    <dbReference type="NCBI Taxonomy" id="597362"/>
    <lineage>
        <taxon>Eukaryota</taxon>
        <taxon>Fungi</taxon>
        <taxon>Dikarya</taxon>
        <taxon>Basidiomycota</taxon>
        <taxon>Agaricomycotina</taxon>
        <taxon>Agaricomycetes</taxon>
        <taxon>Agaricomycetidae</taxon>
        <taxon>Agaricales</taxon>
        <taxon>Agaricineae</taxon>
        <taxon>Agaricaceae</taxon>
        <taxon>Agaricus</taxon>
    </lineage>
</organism>
<protein>
    <recommendedName>
        <fullName evidence="3">BTB domain-containing protein</fullName>
    </recommendedName>
</protein>